<evidence type="ECO:0000313" key="3">
    <source>
        <dbReference type="EMBL" id="KAA0192239.1"/>
    </source>
</evidence>
<dbReference type="EMBL" id="LUCM01005809">
    <property type="protein sequence ID" value="KAA0192239.1"/>
    <property type="molecule type" value="Genomic_DNA"/>
</dbReference>
<dbReference type="OrthoDB" id="10016069at2759"/>
<dbReference type="Pfam" id="PF02709">
    <property type="entry name" value="Glyco_transf_7C"/>
    <property type="match status" value="1"/>
</dbReference>
<protein>
    <recommendedName>
        <fullName evidence="2">Galactosyltransferase C-terminal domain-containing protein</fullName>
    </recommendedName>
</protein>
<reference evidence="3" key="1">
    <citation type="submission" date="2019-05" db="EMBL/GenBank/DDBJ databases">
        <title>Annotation for the trematode Fasciolopsis buski.</title>
        <authorList>
            <person name="Choi Y.-J."/>
        </authorList>
    </citation>
    <scope>NUCLEOTIDE SEQUENCE</scope>
    <source>
        <strain evidence="3">HT</strain>
        <tissue evidence="3">Whole worm</tissue>
    </source>
</reference>
<dbReference type="GO" id="GO:0005794">
    <property type="term" value="C:Golgi apparatus"/>
    <property type="evidence" value="ECO:0007669"/>
    <property type="project" value="TreeGrafter"/>
</dbReference>
<dbReference type="SUPFAM" id="SSF53448">
    <property type="entry name" value="Nucleotide-diphospho-sugar transferases"/>
    <property type="match status" value="1"/>
</dbReference>
<dbReference type="Gene3D" id="3.90.550.10">
    <property type="entry name" value="Spore Coat Polysaccharide Biosynthesis Protein SpsA, Chain A"/>
    <property type="match status" value="1"/>
</dbReference>
<dbReference type="InterPro" id="IPR003859">
    <property type="entry name" value="Galactosyl_T"/>
</dbReference>
<dbReference type="AlphaFoldDB" id="A0A8E0RSG2"/>
<feature type="domain" description="Galactosyltransferase C-terminal" evidence="2">
    <location>
        <begin position="2"/>
        <end position="50"/>
    </location>
</feature>
<dbReference type="GO" id="GO:0005975">
    <property type="term" value="P:carbohydrate metabolic process"/>
    <property type="evidence" value="ECO:0007669"/>
    <property type="project" value="InterPro"/>
</dbReference>
<dbReference type="PANTHER" id="PTHR19300:SF57">
    <property type="entry name" value="BETA-1,4-N-ACETYLGALACTOSAMINYLTRANSFERASE"/>
    <property type="match status" value="1"/>
</dbReference>
<sequence length="186" mass="22138">MSSFFQTNGFPNRYWGWGNEDDELAARCYLRGLQLTRPRAFVGRYRAVRHLKATRGSGHYESFRAFRSYLHDGLSALNDTSYRILINNSPEHLLHHPFHKMMMMVPNMCDYSELLADLNMTMSDWLKYARSEIVPLAQWADRWNRLARLLLCTHIVVDTDRMQQPIQPNSKTRESLYWFLHFYGWI</sequence>
<dbReference type="GO" id="GO:0008378">
    <property type="term" value="F:galactosyltransferase activity"/>
    <property type="evidence" value="ECO:0007669"/>
    <property type="project" value="TreeGrafter"/>
</dbReference>
<organism evidence="3 4">
    <name type="scientific">Fasciolopsis buskii</name>
    <dbReference type="NCBI Taxonomy" id="27845"/>
    <lineage>
        <taxon>Eukaryota</taxon>
        <taxon>Metazoa</taxon>
        <taxon>Spiralia</taxon>
        <taxon>Lophotrochozoa</taxon>
        <taxon>Platyhelminthes</taxon>
        <taxon>Trematoda</taxon>
        <taxon>Digenea</taxon>
        <taxon>Plagiorchiida</taxon>
        <taxon>Echinostomata</taxon>
        <taxon>Echinostomatoidea</taxon>
        <taxon>Fasciolidae</taxon>
        <taxon>Fasciolopsis</taxon>
    </lineage>
</organism>
<gene>
    <name evidence="3" type="ORF">FBUS_04601</name>
</gene>
<dbReference type="Proteomes" id="UP000728185">
    <property type="component" value="Unassembled WGS sequence"/>
</dbReference>
<comment type="caution">
    <text evidence="3">The sequence shown here is derived from an EMBL/GenBank/DDBJ whole genome shotgun (WGS) entry which is preliminary data.</text>
</comment>
<dbReference type="PANTHER" id="PTHR19300">
    <property type="entry name" value="BETA-1,4-GALACTOSYLTRANSFERASE"/>
    <property type="match status" value="1"/>
</dbReference>
<evidence type="ECO:0000256" key="1">
    <source>
        <dbReference type="ARBA" id="ARBA00022679"/>
    </source>
</evidence>
<dbReference type="GO" id="GO:0006688">
    <property type="term" value="P:glycosphingolipid biosynthetic process"/>
    <property type="evidence" value="ECO:0007669"/>
    <property type="project" value="TreeGrafter"/>
</dbReference>
<evidence type="ECO:0000259" key="2">
    <source>
        <dbReference type="Pfam" id="PF02709"/>
    </source>
</evidence>
<dbReference type="GO" id="GO:0016020">
    <property type="term" value="C:membrane"/>
    <property type="evidence" value="ECO:0007669"/>
    <property type="project" value="GOC"/>
</dbReference>
<proteinExistence type="predicted"/>
<dbReference type="InterPro" id="IPR027791">
    <property type="entry name" value="Galactosyl_T_C"/>
</dbReference>
<keyword evidence="4" id="KW-1185">Reference proteome</keyword>
<name>A0A8E0RSG2_9TREM</name>
<dbReference type="InterPro" id="IPR029044">
    <property type="entry name" value="Nucleotide-diphossugar_trans"/>
</dbReference>
<accession>A0A8E0RSG2</accession>
<keyword evidence="1" id="KW-0808">Transferase</keyword>
<evidence type="ECO:0000313" key="4">
    <source>
        <dbReference type="Proteomes" id="UP000728185"/>
    </source>
</evidence>
<dbReference type="GO" id="GO:0033842">
    <property type="term" value="F:N-acetyl-beta-glucosaminyl-derivative 4-beta-N-acetylgalactosaminyltransferase activity"/>
    <property type="evidence" value="ECO:0007669"/>
    <property type="project" value="TreeGrafter"/>
</dbReference>